<dbReference type="EC" id="2.3.1.266" evidence="5"/>
<dbReference type="PROSITE" id="PS51186">
    <property type="entry name" value="GNAT"/>
    <property type="match status" value="1"/>
</dbReference>
<evidence type="ECO:0000313" key="8">
    <source>
        <dbReference type="Proteomes" id="UP000287857"/>
    </source>
</evidence>
<dbReference type="Pfam" id="PF00583">
    <property type="entry name" value="Acetyltransf_1"/>
    <property type="match status" value="1"/>
</dbReference>
<keyword evidence="2 5" id="KW-0963">Cytoplasm</keyword>
<dbReference type="OrthoDB" id="9794566at2"/>
<accession>A0A430A122</accession>
<dbReference type="Gene3D" id="3.40.630.30">
    <property type="match status" value="1"/>
</dbReference>
<dbReference type="PANTHER" id="PTHR43420:SF44">
    <property type="entry name" value="ACETYLTRANSFERASE YPEA"/>
    <property type="match status" value="1"/>
</dbReference>
<dbReference type="InterPro" id="IPR050680">
    <property type="entry name" value="YpeA/RimI_acetyltransf"/>
</dbReference>
<gene>
    <name evidence="7" type="ORF">CBF37_01875</name>
</gene>
<dbReference type="CDD" id="cd04301">
    <property type="entry name" value="NAT_SF"/>
    <property type="match status" value="1"/>
</dbReference>
<evidence type="ECO:0000256" key="3">
    <source>
        <dbReference type="ARBA" id="ARBA00022679"/>
    </source>
</evidence>
<evidence type="ECO:0000259" key="6">
    <source>
        <dbReference type="PROSITE" id="PS51186"/>
    </source>
</evidence>
<keyword evidence="3 7" id="KW-0808">Transferase</keyword>
<evidence type="ECO:0000256" key="4">
    <source>
        <dbReference type="ARBA" id="ARBA00023315"/>
    </source>
</evidence>
<keyword evidence="4" id="KW-0012">Acyltransferase</keyword>
<comment type="function">
    <text evidence="5">Acetylates the N-terminal alanine of ribosomal protein bS18.</text>
</comment>
<feature type="domain" description="N-acetyltransferase" evidence="6">
    <location>
        <begin position="1"/>
        <end position="154"/>
    </location>
</feature>
<organism evidence="7 8">
    <name type="scientific">Vagococcus vulneris</name>
    <dbReference type="NCBI Taxonomy" id="1977869"/>
    <lineage>
        <taxon>Bacteria</taxon>
        <taxon>Bacillati</taxon>
        <taxon>Bacillota</taxon>
        <taxon>Bacilli</taxon>
        <taxon>Lactobacillales</taxon>
        <taxon>Enterococcaceae</taxon>
        <taxon>Vagococcus</taxon>
    </lineage>
</organism>
<keyword evidence="8" id="KW-1185">Reference proteome</keyword>
<evidence type="ECO:0000256" key="2">
    <source>
        <dbReference type="ARBA" id="ARBA00022490"/>
    </source>
</evidence>
<reference evidence="7 8" key="1">
    <citation type="submission" date="2017-05" db="EMBL/GenBank/DDBJ databases">
        <title>Vagococcus spp. assemblies.</title>
        <authorList>
            <person name="Gulvik C.A."/>
        </authorList>
    </citation>
    <scope>NUCLEOTIDE SEQUENCE [LARGE SCALE GENOMIC DNA]</scope>
    <source>
        <strain evidence="7 8">SS1995</strain>
    </source>
</reference>
<name>A0A430A122_9ENTE</name>
<proteinExistence type="inferred from homology"/>
<dbReference type="EMBL" id="NGJS01000002">
    <property type="protein sequence ID" value="RSU00074.1"/>
    <property type="molecule type" value="Genomic_DNA"/>
</dbReference>
<dbReference type="AlphaFoldDB" id="A0A430A122"/>
<dbReference type="InterPro" id="IPR006464">
    <property type="entry name" value="AcTrfase_RimI/Ard1"/>
</dbReference>
<dbReference type="Proteomes" id="UP000287857">
    <property type="component" value="Unassembled WGS sequence"/>
</dbReference>
<protein>
    <recommendedName>
        <fullName evidence="5">[Ribosomal protein bS18]-alanine N-acetyltransferase</fullName>
        <ecNumber evidence="5">2.3.1.266</ecNumber>
    </recommendedName>
</protein>
<comment type="catalytic activity">
    <reaction evidence="5">
        <text>N-terminal L-alanyl-[ribosomal protein bS18] + acetyl-CoA = N-terminal N(alpha)-acetyl-L-alanyl-[ribosomal protein bS18] + CoA + H(+)</text>
        <dbReference type="Rhea" id="RHEA:43756"/>
        <dbReference type="Rhea" id="RHEA-COMP:10676"/>
        <dbReference type="Rhea" id="RHEA-COMP:10677"/>
        <dbReference type="ChEBI" id="CHEBI:15378"/>
        <dbReference type="ChEBI" id="CHEBI:57287"/>
        <dbReference type="ChEBI" id="CHEBI:57288"/>
        <dbReference type="ChEBI" id="CHEBI:64718"/>
        <dbReference type="ChEBI" id="CHEBI:83683"/>
        <dbReference type="EC" id="2.3.1.266"/>
    </reaction>
</comment>
<dbReference type="GO" id="GO:0005737">
    <property type="term" value="C:cytoplasm"/>
    <property type="evidence" value="ECO:0007669"/>
    <property type="project" value="UniProtKB-SubCell"/>
</dbReference>
<dbReference type="PANTHER" id="PTHR43420">
    <property type="entry name" value="ACETYLTRANSFERASE"/>
    <property type="match status" value="1"/>
</dbReference>
<sequence length="154" mass="17634">MTMYQLIEPTSVTNELTVTLYKLSQAAFDFGSPWTEQQFADALANSNNRTLIICDDQSQNTLAYCTIQVVLDEAELLAIAVSPEQQGKNTGKRIWYEMKKLLRTEGCHKCFLEVRESNQIARSFYETLGFERIGTRKKYYHFPTESAILMAISL</sequence>
<comment type="subcellular location">
    <subcellularLocation>
        <location evidence="5">Cytoplasm</location>
    </subcellularLocation>
</comment>
<evidence type="ECO:0000256" key="5">
    <source>
        <dbReference type="RuleBase" id="RU363094"/>
    </source>
</evidence>
<comment type="similarity">
    <text evidence="1 5">Belongs to the acetyltransferase family. RimI subfamily.</text>
</comment>
<dbReference type="InterPro" id="IPR016181">
    <property type="entry name" value="Acyl_CoA_acyltransferase"/>
</dbReference>
<evidence type="ECO:0000256" key="1">
    <source>
        <dbReference type="ARBA" id="ARBA00005395"/>
    </source>
</evidence>
<comment type="caution">
    <text evidence="7">The sequence shown here is derived from an EMBL/GenBank/DDBJ whole genome shotgun (WGS) entry which is preliminary data.</text>
</comment>
<dbReference type="GO" id="GO:0008999">
    <property type="term" value="F:protein-N-terminal-alanine acetyltransferase activity"/>
    <property type="evidence" value="ECO:0007669"/>
    <property type="project" value="UniProtKB-EC"/>
</dbReference>
<dbReference type="NCBIfam" id="TIGR01575">
    <property type="entry name" value="rimI"/>
    <property type="match status" value="1"/>
</dbReference>
<evidence type="ECO:0000313" key="7">
    <source>
        <dbReference type="EMBL" id="RSU00074.1"/>
    </source>
</evidence>
<dbReference type="InterPro" id="IPR000182">
    <property type="entry name" value="GNAT_dom"/>
</dbReference>
<dbReference type="SUPFAM" id="SSF55729">
    <property type="entry name" value="Acyl-CoA N-acyltransferases (Nat)"/>
    <property type="match status" value="1"/>
</dbReference>